<protein>
    <submittedName>
        <fullName evidence="2">Uncharacterized protein</fullName>
    </submittedName>
</protein>
<feature type="transmembrane region" description="Helical" evidence="1">
    <location>
        <begin position="199"/>
        <end position="219"/>
    </location>
</feature>
<dbReference type="KEGG" id="bgok:Pr1d_24560"/>
<organism evidence="2 3">
    <name type="scientific">Bythopirellula goksoeyrii</name>
    <dbReference type="NCBI Taxonomy" id="1400387"/>
    <lineage>
        <taxon>Bacteria</taxon>
        <taxon>Pseudomonadati</taxon>
        <taxon>Planctomycetota</taxon>
        <taxon>Planctomycetia</taxon>
        <taxon>Pirellulales</taxon>
        <taxon>Lacipirellulaceae</taxon>
        <taxon>Bythopirellula</taxon>
    </lineage>
</organism>
<keyword evidence="1" id="KW-0472">Membrane</keyword>
<keyword evidence="1" id="KW-1133">Transmembrane helix</keyword>
<feature type="transmembrane region" description="Helical" evidence="1">
    <location>
        <begin position="231"/>
        <end position="251"/>
    </location>
</feature>
<feature type="transmembrane region" description="Helical" evidence="1">
    <location>
        <begin position="73"/>
        <end position="95"/>
    </location>
</feature>
<proteinExistence type="predicted"/>
<gene>
    <name evidence="2" type="ORF">Pr1d_24560</name>
</gene>
<dbReference type="AlphaFoldDB" id="A0A5B9Q7Z8"/>
<dbReference type="EMBL" id="CP042913">
    <property type="protein sequence ID" value="QEG35164.1"/>
    <property type="molecule type" value="Genomic_DNA"/>
</dbReference>
<evidence type="ECO:0000256" key="1">
    <source>
        <dbReference type="SAM" id="Phobius"/>
    </source>
</evidence>
<evidence type="ECO:0000313" key="2">
    <source>
        <dbReference type="EMBL" id="QEG35164.1"/>
    </source>
</evidence>
<feature type="transmembrane region" description="Helical" evidence="1">
    <location>
        <begin position="271"/>
        <end position="288"/>
    </location>
</feature>
<feature type="transmembrane region" description="Helical" evidence="1">
    <location>
        <begin position="152"/>
        <end position="178"/>
    </location>
</feature>
<feature type="transmembrane region" description="Helical" evidence="1">
    <location>
        <begin position="40"/>
        <end position="57"/>
    </location>
</feature>
<reference evidence="2 3" key="1">
    <citation type="submission" date="2019-08" db="EMBL/GenBank/DDBJ databases">
        <title>Deep-cultivation of Planctomycetes and their phenomic and genomic characterization uncovers novel biology.</title>
        <authorList>
            <person name="Wiegand S."/>
            <person name="Jogler M."/>
            <person name="Boedeker C."/>
            <person name="Pinto D."/>
            <person name="Vollmers J."/>
            <person name="Rivas-Marin E."/>
            <person name="Kohn T."/>
            <person name="Peeters S.H."/>
            <person name="Heuer A."/>
            <person name="Rast P."/>
            <person name="Oberbeckmann S."/>
            <person name="Bunk B."/>
            <person name="Jeske O."/>
            <person name="Meyerdierks A."/>
            <person name="Storesund J.E."/>
            <person name="Kallscheuer N."/>
            <person name="Luecker S."/>
            <person name="Lage O.M."/>
            <person name="Pohl T."/>
            <person name="Merkel B.J."/>
            <person name="Hornburger P."/>
            <person name="Mueller R.-W."/>
            <person name="Bruemmer F."/>
            <person name="Labrenz M."/>
            <person name="Spormann A.M."/>
            <person name="Op den Camp H."/>
            <person name="Overmann J."/>
            <person name="Amann R."/>
            <person name="Jetten M.S.M."/>
            <person name="Mascher T."/>
            <person name="Medema M.H."/>
            <person name="Devos D.P."/>
            <person name="Kaster A.-K."/>
            <person name="Ovreas L."/>
            <person name="Rohde M."/>
            <person name="Galperin M.Y."/>
            <person name="Jogler C."/>
        </authorList>
    </citation>
    <scope>NUCLEOTIDE SEQUENCE [LARGE SCALE GENOMIC DNA]</scope>
    <source>
        <strain evidence="2 3">Pr1d</strain>
    </source>
</reference>
<keyword evidence="3" id="KW-1185">Reference proteome</keyword>
<evidence type="ECO:0000313" key="3">
    <source>
        <dbReference type="Proteomes" id="UP000323917"/>
    </source>
</evidence>
<name>A0A5B9Q7Z8_9BACT</name>
<keyword evidence="1" id="KW-0812">Transmembrane</keyword>
<dbReference type="Proteomes" id="UP000323917">
    <property type="component" value="Chromosome"/>
</dbReference>
<sequence>MNLASAGPLCFLWLRWDNRLADDSQNQVGRLRLQMFRWSVAAYLLGMVLGVLLWLVLPGDGLAQALARFPSRAFGFAAAELLFSLVCMLPLALDWRFLQGRSWLSKLLAVMSATNLLYHFPPLMAIVGQLASNPHWAKEPVLDRSVLLNLMAQWHVLALSCHFVLASVTVAAMATLWLASQANSAAEMNAKMQKSIRHAGLVALLTTLLQIPVGVWLLASTPAATRTALMGGSLVTSLIFVVAMTGTLILLQRLASIVLGDFGESTLRGACWLVLVIIFLMAATLRWSRPDKSKSIKAKSPAAVSVVVDSAAGRF</sequence>
<accession>A0A5B9Q7Z8</accession>